<evidence type="ECO:0000256" key="6">
    <source>
        <dbReference type="ARBA" id="ARBA00023136"/>
    </source>
</evidence>
<evidence type="ECO:0000256" key="9">
    <source>
        <dbReference type="ARBA" id="ARBA00023237"/>
    </source>
</evidence>
<evidence type="ECO:0000256" key="7">
    <source>
        <dbReference type="ARBA" id="ARBA00023139"/>
    </source>
</evidence>
<dbReference type="Pfam" id="PF02107">
    <property type="entry name" value="FlgH"/>
    <property type="match status" value="1"/>
</dbReference>
<dbReference type="NCBIfam" id="NF001304">
    <property type="entry name" value="PRK00249.1-4"/>
    <property type="match status" value="1"/>
</dbReference>
<keyword evidence="12" id="KW-0282">Flagellum</keyword>
<evidence type="ECO:0000256" key="11">
    <source>
        <dbReference type="HAMAP-Rule" id="MF_00415"/>
    </source>
</evidence>
<dbReference type="GO" id="GO:0009427">
    <property type="term" value="C:bacterial-type flagellum basal body, distal rod, L ring"/>
    <property type="evidence" value="ECO:0007669"/>
    <property type="project" value="InterPro"/>
</dbReference>
<keyword evidence="12" id="KW-0966">Cell projection</keyword>
<dbReference type="InterPro" id="IPR000527">
    <property type="entry name" value="Flag_Lring"/>
</dbReference>
<dbReference type="GO" id="GO:0009279">
    <property type="term" value="C:cell outer membrane"/>
    <property type="evidence" value="ECO:0007669"/>
    <property type="project" value="UniProtKB-SubCell"/>
</dbReference>
<keyword evidence="5 11" id="KW-0732">Signal</keyword>
<dbReference type="PANTHER" id="PTHR34933">
    <property type="entry name" value="FLAGELLAR L-RING PROTEIN"/>
    <property type="match status" value="1"/>
</dbReference>
<evidence type="ECO:0000256" key="10">
    <source>
        <dbReference type="ARBA" id="ARBA00023288"/>
    </source>
</evidence>
<dbReference type="PANTHER" id="PTHR34933:SF1">
    <property type="entry name" value="FLAGELLAR L-RING PROTEIN"/>
    <property type="match status" value="1"/>
</dbReference>
<comment type="subunit">
    <text evidence="4 11">The basal body constitutes a major portion of the flagellar organelle and consists of four rings (L,P,S, and M) mounted on a central rod.</text>
</comment>
<dbReference type="RefSeq" id="WP_094786605.1">
    <property type="nucleotide sequence ID" value="NZ_JAEVHG010000001.1"/>
</dbReference>
<organism evidence="12 13">
    <name type="scientific">Zooshikella ganghwensis</name>
    <dbReference type="NCBI Taxonomy" id="202772"/>
    <lineage>
        <taxon>Bacteria</taxon>
        <taxon>Pseudomonadati</taxon>
        <taxon>Pseudomonadota</taxon>
        <taxon>Gammaproteobacteria</taxon>
        <taxon>Oceanospirillales</taxon>
        <taxon>Zooshikellaceae</taxon>
        <taxon>Zooshikella</taxon>
    </lineage>
</organism>
<protein>
    <recommendedName>
        <fullName evidence="11">Flagellar L-ring protein</fullName>
    </recommendedName>
    <alternativeName>
        <fullName evidence="11">Basal body L-ring protein</fullName>
    </alternativeName>
</protein>
<sequence>MNVLRLGLITLVFFVYSFLSGCVSLPAEPNDPAYAPVYPPTPVPTEFTNGAIYQENFAISLYEDRRAHRVGDILTVRLDEQTKAKKEADTEIDKNSNSTIADPTILGKTVKGLFGNDLSLNTQISSTRSFDGEAETNQSNSLSGNITVTVAEVLPNGVMKVRGEKWLTLNTGDEYIRITGLVRPEDITPDNMVSSQKLADARITYSGRGEVADASKAGWIVRFLLSTFFPL</sequence>
<dbReference type="EMBL" id="NDXW01000001">
    <property type="protein sequence ID" value="RDH43245.1"/>
    <property type="molecule type" value="Genomic_DNA"/>
</dbReference>
<evidence type="ECO:0000256" key="5">
    <source>
        <dbReference type="ARBA" id="ARBA00022729"/>
    </source>
</evidence>
<keyword evidence="12" id="KW-0969">Cilium</keyword>
<dbReference type="Proteomes" id="UP000257039">
    <property type="component" value="Unassembled WGS sequence"/>
</dbReference>
<dbReference type="PRINTS" id="PR01008">
    <property type="entry name" value="FLGLRINGFLGH"/>
</dbReference>
<keyword evidence="9 11" id="KW-0998">Cell outer membrane</keyword>
<comment type="caution">
    <text evidence="12">The sequence shown here is derived from an EMBL/GenBank/DDBJ whole genome shotgun (WGS) entry which is preliminary data.</text>
</comment>
<dbReference type="AlphaFoldDB" id="A0A4P9VJ22"/>
<keyword evidence="6 11" id="KW-0472">Membrane</keyword>
<comment type="subcellular location">
    <subcellularLocation>
        <location evidence="11">Cell outer membrane</location>
        <topology evidence="11">Lipid-anchor</topology>
    </subcellularLocation>
    <subcellularLocation>
        <location evidence="11">Bacterial flagellum basal body</location>
    </subcellularLocation>
    <subcellularLocation>
        <location evidence="2">Membrane</location>
        <topology evidence="2">Lipid-anchor</topology>
    </subcellularLocation>
</comment>
<dbReference type="HAMAP" id="MF_00415">
    <property type="entry name" value="FlgH"/>
    <property type="match status" value="1"/>
</dbReference>
<dbReference type="GO" id="GO:0071973">
    <property type="term" value="P:bacterial-type flagellum-dependent cell motility"/>
    <property type="evidence" value="ECO:0007669"/>
    <property type="project" value="InterPro"/>
</dbReference>
<dbReference type="GO" id="GO:0003774">
    <property type="term" value="F:cytoskeletal motor activity"/>
    <property type="evidence" value="ECO:0007669"/>
    <property type="project" value="InterPro"/>
</dbReference>
<comment type="function">
    <text evidence="1 11">Assembles around the rod to form the L-ring and probably protects the motor/basal body from shearing forces during rotation.</text>
</comment>
<evidence type="ECO:0000313" key="12">
    <source>
        <dbReference type="EMBL" id="RDH43245.1"/>
    </source>
</evidence>
<name>A0A4P9VJ22_9GAMM</name>
<accession>A0A4P9VJ22</accession>
<evidence type="ECO:0000256" key="2">
    <source>
        <dbReference type="ARBA" id="ARBA00004635"/>
    </source>
</evidence>
<dbReference type="PROSITE" id="PS51257">
    <property type="entry name" value="PROKAR_LIPOPROTEIN"/>
    <property type="match status" value="1"/>
</dbReference>
<evidence type="ECO:0000256" key="8">
    <source>
        <dbReference type="ARBA" id="ARBA00023143"/>
    </source>
</evidence>
<gene>
    <name evidence="11" type="primary">flgH</name>
    <name evidence="12" type="ORF">B9G39_07215</name>
</gene>
<keyword evidence="13" id="KW-1185">Reference proteome</keyword>
<evidence type="ECO:0000256" key="3">
    <source>
        <dbReference type="ARBA" id="ARBA00006929"/>
    </source>
</evidence>
<comment type="similarity">
    <text evidence="3 11">Belongs to the FlgH family.</text>
</comment>
<keyword evidence="10 11" id="KW-0449">Lipoprotein</keyword>
<reference evidence="12 13" key="1">
    <citation type="submission" date="2017-04" db="EMBL/GenBank/DDBJ databases">
        <title>Draft genome sequence of Zooshikella ganghwensis VG4 isolated from Red Sea sediments.</title>
        <authorList>
            <person name="Rehman Z."/>
            <person name="Alam I."/>
            <person name="Kamau A."/>
            <person name="Bajic V."/>
            <person name="Leiknes T."/>
        </authorList>
    </citation>
    <scope>NUCLEOTIDE SEQUENCE [LARGE SCALE GENOMIC DNA]</scope>
    <source>
        <strain evidence="12 13">VG4</strain>
    </source>
</reference>
<proteinExistence type="inferred from homology"/>
<keyword evidence="7" id="KW-0564">Palmitate</keyword>
<evidence type="ECO:0000256" key="1">
    <source>
        <dbReference type="ARBA" id="ARBA00002591"/>
    </source>
</evidence>
<keyword evidence="8 11" id="KW-0975">Bacterial flagellum</keyword>
<evidence type="ECO:0000256" key="4">
    <source>
        <dbReference type="ARBA" id="ARBA00011439"/>
    </source>
</evidence>
<evidence type="ECO:0000313" key="13">
    <source>
        <dbReference type="Proteomes" id="UP000257039"/>
    </source>
</evidence>